<evidence type="ECO:0000259" key="5">
    <source>
        <dbReference type="Pfam" id="PF13193"/>
    </source>
</evidence>
<evidence type="ECO:0000313" key="6">
    <source>
        <dbReference type="EMBL" id="TQK98344.1"/>
    </source>
</evidence>
<dbReference type="Proteomes" id="UP000318103">
    <property type="component" value="Unassembled WGS sequence"/>
</dbReference>
<feature type="region of interest" description="Disordered" evidence="3">
    <location>
        <begin position="1"/>
        <end position="27"/>
    </location>
</feature>
<dbReference type="PANTHER" id="PTHR43767">
    <property type="entry name" value="LONG-CHAIN-FATTY-ACID--COA LIGASE"/>
    <property type="match status" value="1"/>
</dbReference>
<comment type="caution">
    <text evidence="6">The sequence shown here is derived from an EMBL/GenBank/DDBJ whole genome shotgun (WGS) entry which is preliminary data.</text>
</comment>
<protein>
    <submittedName>
        <fullName evidence="6">Fatty-acyl-CoA synthase</fullName>
    </submittedName>
</protein>
<reference evidence="6 7" key="1">
    <citation type="submission" date="2019-06" db="EMBL/GenBank/DDBJ databases">
        <title>Sequencing the genomes of 1000 actinobacteria strains.</title>
        <authorList>
            <person name="Klenk H.-P."/>
        </authorList>
    </citation>
    <scope>NUCLEOTIDE SEQUENCE [LARGE SCALE GENOMIC DNA]</scope>
    <source>
        <strain evidence="6 7">DSM 41929</strain>
    </source>
</reference>
<evidence type="ECO:0000256" key="2">
    <source>
        <dbReference type="ARBA" id="ARBA00022598"/>
    </source>
</evidence>
<gene>
    <name evidence="6" type="ORF">FB563_3366</name>
</gene>
<dbReference type="InterPro" id="IPR042099">
    <property type="entry name" value="ANL_N_sf"/>
</dbReference>
<keyword evidence="7" id="KW-1185">Reference proteome</keyword>
<feature type="domain" description="AMP-dependent synthetase/ligase" evidence="4">
    <location>
        <begin position="34"/>
        <end position="406"/>
    </location>
</feature>
<evidence type="ECO:0000256" key="1">
    <source>
        <dbReference type="ARBA" id="ARBA00006432"/>
    </source>
</evidence>
<evidence type="ECO:0000259" key="4">
    <source>
        <dbReference type="Pfam" id="PF00501"/>
    </source>
</evidence>
<proteinExistence type="inferred from homology"/>
<dbReference type="PANTHER" id="PTHR43767:SF1">
    <property type="entry name" value="NONRIBOSOMAL PEPTIDE SYNTHASE PES1 (EUROFUNG)-RELATED"/>
    <property type="match status" value="1"/>
</dbReference>
<dbReference type="InterPro" id="IPR050237">
    <property type="entry name" value="ATP-dep_AMP-bd_enzyme"/>
</dbReference>
<dbReference type="Pfam" id="PF00501">
    <property type="entry name" value="AMP-binding"/>
    <property type="match status" value="1"/>
</dbReference>
<dbReference type="InterPro" id="IPR000873">
    <property type="entry name" value="AMP-dep_synth/lig_dom"/>
</dbReference>
<evidence type="ECO:0000256" key="3">
    <source>
        <dbReference type="SAM" id="MobiDB-lite"/>
    </source>
</evidence>
<dbReference type="SUPFAM" id="SSF56801">
    <property type="entry name" value="Acetyl-CoA synthetase-like"/>
    <property type="match status" value="1"/>
</dbReference>
<dbReference type="FunFam" id="3.30.300.30:FF:000008">
    <property type="entry name" value="2,3-dihydroxybenzoate-AMP ligase"/>
    <property type="match status" value="1"/>
</dbReference>
<comment type="similarity">
    <text evidence="1">Belongs to the ATP-dependent AMP-binding enzyme family.</text>
</comment>
<dbReference type="EMBL" id="VFNX01000001">
    <property type="protein sequence ID" value="TQK98344.1"/>
    <property type="molecule type" value="Genomic_DNA"/>
</dbReference>
<dbReference type="Pfam" id="PF13193">
    <property type="entry name" value="AMP-binding_C"/>
    <property type="match status" value="1"/>
</dbReference>
<feature type="domain" description="AMP-binding enzyme C-terminal" evidence="5">
    <location>
        <begin position="456"/>
        <end position="531"/>
    </location>
</feature>
<dbReference type="GO" id="GO:0016878">
    <property type="term" value="F:acid-thiol ligase activity"/>
    <property type="evidence" value="ECO:0007669"/>
    <property type="project" value="UniProtKB-ARBA"/>
</dbReference>
<dbReference type="InterPro" id="IPR045851">
    <property type="entry name" value="AMP-bd_C_sf"/>
</dbReference>
<dbReference type="AlphaFoldDB" id="A0A542UH26"/>
<dbReference type="RefSeq" id="WP_079048592.1">
    <property type="nucleotide sequence ID" value="NZ_JBPJFI010000001.1"/>
</dbReference>
<dbReference type="Gene3D" id="3.30.300.30">
    <property type="match status" value="1"/>
</dbReference>
<keyword evidence="2" id="KW-0436">Ligase</keyword>
<dbReference type="InterPro" id="IPR025110">
    <property type="entry name" value="AMP-bd_C"/>
</dbReference>
<name>A0A542UH26_9ACTN</name>
<dbReference type="OrthoDB" id="9803968at2"/>
<organism evidence="6 7">
    <name type="scientific">Streptomyces puniciscabiei</name>
    <dbReference type="NCBI Taxonomy" id="164348"/>
    <lineage>
        <taxon>Bacteria</taxon>
        <taxon>Bacillati</taxon>
        <taxon>Actinomycetota</taxon>
        <taxon>Actinomycetes</taxon>
        <taxon>Kitasatosporales</taxon>
        <taxon>Streptomycetaceae</taxon>
        <taxon>Streptomyces</taxon>
    </lineage>
</organism>
<dbReference type="NCBIfam" id="NF004837">
    <property type="entry name" value="PRK06187.1"/>
    <property type="match status" value="1"/>
</dbReference>
<sequence length="548" mass="59302">MNDLPTGPAGAPARGAGAPAAPGDPKTLHAAAARHAAARPERTAVIHEDRRTTFGELHQGSNRTAHALLRAGLSRGDRVAYFGKDSALYFEIAIACAKSGTVLVPVNWRLSAVEVEHILRDSGARLVLVEEEFLPVARRVARSLPGPTALVRLEGEPGTAGERDADGTQGFTAWRAGAARSDLDPGTGTDDPVLQVYTSGTTGLPKGVVLAHRSFYSFVEAMDREGADWFDWLPDDVSLVSFPGSYVAGMAWFMHSFIAGIPNVVMRMFVAEEAVRLVERYGVTITFAAPAMLHLMLGEARGLDTPFRSLRKVAYGAAPMPEPLLDACMKVMDCQFAQVYASTESGSVATMLPPSDHYAGSPVLRSAGRACPGSELRICDRQGRSLPAGETGQVWIRTGARMLGYWGLPEETERTLVDGWLLMGDLGYLDERGYLFLRDRINDTIISAGQNIYPAEVENALDQHPAVSESSVVGVPDPQWGEAVRACVVLAPGARATPRELMLHLRGRIADYKIPTSYVFVDTLPRNPSGKVLRRILRERHGDRQPAN</sequence>
<evidence type="ECO:0000313" key="7">
    <source>
        <dbReference type="Proteomes" id="UP000318103"/>
    </source>
</evidence>
<dbReference type="Gene3D" id="3.40.50.12780">
    <property type="entry name" value="N-terminal domain of ligase-like"/>
    <property type="match status" value="1"/>
</dbReference>
<accession>A0A542UH26</accession>